<dbReference type="Pfam" id="PF14307">
    <property type="entry name" value="Glyco_tran_WbsX"/>
    <property type="match status" value="1"/>
</dbReference>
<dbReference type="Proteomes" id="UP000182332">
    <property type="component" value="Unassembled WGS sequence"/>
</dbReference>
<accession>A0A1I0ISH7</accession>
<dbReference type="PANTHER" id="PTHR41244:SF1">
    <property type="entry name" value="GLYCOSYLTRANSFERASE"/>
    <property type="match status" value="1"/>
</dbReference>
<dbReference type="SUPFAM" id="SSF53448">
    <property type="entry name" value="Nucleotide-diphospho-sugar transferases"/>
    <property type="match status" value="1"/>
</dbReference>
<dbReference type="Gene3D" id="3.20.20.80">
    <property type="entry name" value="Glycosidases"/>
    <property type="match status" value="1"/>
</dbReference>
<protein>
    <submittedName>
        <fullName evidence="2">Rhamnan synthesis protein F</fullName>
    </submittedName>
</protein>
<dbReference type="PANTHER" id="PTHR41244">
    <property type="entry name" value="RHAMNAN SYNTHESIS F"/>
    <property type="match status" value="1"/>
</dbReference>
<dbReference type="CDD" id="cd11579">
    <property type="entry name" value="Glyco_tran_WbsX"/>
    <property type="match status" value="1"/>
</dbReference>
<dbReference type="InterPro" id="IPR029044">
    <property type="entry name" value="Nucleotide-diphossugar_trans"/>
</dbReference>
<feature type="coiled-coil region" evidence="1">
    <location>
        <begin position="213"/>
        <end position="240"/>
    </location>
</feature>
<dbReference type="InterPro" id="IPR032719">
    <property type="entry name" value="WbsX"/>
</dbReference>
<organism evidence="2 3">
    <name type="scientific">Pseudomonas graminis</name>
    <dbReference type="NCBI Taxonomy" id="158627"/>
    <lineage>
        <taxon>Bacteria</taxon>
        <taxon>Pseudomonadati</taxon>
        <taxon>Pseudomonadota</taxon>
        <taxon>Gammaproteobacteria</taxon>
        <taxon>Pseudomonadales</taxon>
        <taxon>Pseudomonadaceae</taxon>
        <taxon>Pseudomonas</taxon>
    </lineage>
</organism>
<dbReference type="SUPFAM" id="SSF52540">
    <property type="entry name" value="P-loop containing nucleoside triphosphate hydrolases"/>
    <property type="match status" value="1"/>
</dbReference>
<dbReference type="InterPro" id="IPR027417">
    <property type="entry name" value="P-loop_NTPase"/>
</dbReference>
<dbReference type="Gene3D" id="3.40.50.300">
    <property type="entry name" value="P-loop containing nucleotide triphosphate hydrolases"/>
    <property type="match status" value="1"/>
</dbReference>
<dbReference type="EMBL" id="FOHW01000041">
    <property type="protein sequence ID" value="SEU00099.1"/>
    <property type="molecule type" value="Genomic_DNA"/>
</dbReference>
<sequence length="1561" mass="177923">MVREKMEALDLFAVKDPRMARTMPFWEDVFHHLSYEYKFVVATRNPANAARSLARRDNFDLVKGYLLWQEHMTLSLMYSSHKPRVIVDYDNLMQNAPKEIARIAKALDLVFDAESPALKLFYDEFLASSLTHHALTRSDLVLDPELPSQTLELSNLLFALADDTLTDESAIDKDTDSHYTEMFANDKIFNLLTRFDRKNFELTSYIDSLEGSLIDLKVEVAETKTSLEAANEQLIEMRAAHGAATAELSATSGSIDALQSKLEAALRKEEASALALRESEKVVDAKNAEIHHLHLELQRGLSLRSAVKNRVKNKLRKLKYQRMVSSQTTKRKLIESGLFDPSYYAANNRDVRDANLDLFDHYLNHGWLEGRDPSSAFVTNLYLEAHSDVRTNGLNPLIHYVKFGHKEGRSIYNHKKVAYHVPLRKTRAEQAVSFFGLVSKNPELVQRFIKEARTVGIRQALRMTAEKLKTVGQRNFYSQSLEFEGTKADLEYSTYKVVPFYLDPYKTFADQQSPGSIAVHLHLFYGDMIPQCISYLSNIPYAFDLYISTPQSSNVEMIRESFRTSLPYVQQIIIEQTPNRGRDIAPLIIEFGEKLSSYDFIAHFHTKKSPHRATLNGWFDALMATLCGTPSGVMQIFDLLKSDAKVVYPAGNLMPAWDTGWSDNKDIAKDLLAKYSDLSVNDYPYVEFPQGTMFWAKASSINGLLSLPLSYNDFPEEPIPADATLAHALERLILIYTTAHPGRNYRLESPGLSKESDAYYEAQHDYSETIAHDTIKVMAYFLPQFNPNPLNDEWHGKGFTEWHKVRSAQPLFQGHYQQHVPHDDTGYYLLDTSAQLRIQADQLKKSGVHGFIFYHYWFSGTLILEQPAQMLLREADIAIPFCFCWANENWTRRWDGNEQEILLGQVYSPDDARSFIQYLIPFFKDPRYVTMDGRPILYVYRPSAMEYVDEYMSVWREECRLAGLPDPYVIATMTRGATAPQDYGMDAAVERVLQDWTGGAVENIKEQLRPYGPINGSILDYDAVADHYMEKPVDTDYVFFRSLVPTWDNTARYGSEAFALHGFSVSTFQKWMENLIDYSERTLPASNRFVIVNAWNEWAEGAHLEPDQRFGYGYLNAIGRALSNHSYTSINHVKIPESLQVKLQLSHEVICRLENEPENSARFFTALANSTIFQLCSVSAYDIATENLASKQLSFSSKTGEDDEASLTLVFNDLYLVTSTCIETMTKMALKFEGFNVCASVRNVANYLDDIDANGNFDISHSKRSGLEIGPFKQGAGYKVCTQGSCFLLQKPEKTLGKVSVIIRFHKSGSRQLLDNALFSLLSQNGSQPRPYLALQDFDTAQIAQLEKELSLLPWAVGCEPVIESYTSSPEQPDLRSLMLNDMLKKVPKGFTAYLDYDDVLFPQAYLTLIRQIQKSNKNATFARVYSTQVDAQTGSLISRSDTYDYGYSYEEFLEVNHAPLHSFMLDLAKIDANEIRYFPEMKYMEDYYMTLQIFTRDGTDWQSLRGSKFIGDYIHRVGDLNNTLAISDAIERQKLTSSEAFMLSESRIAELRETLKRGLS</sequence>
<keyword evidence="1" id="KW-0175">Coiled coil</keyword>
<name>A0A1I0ISH7_9PSED</name>
<reference evidence="2 3" key="1">
    <citation type="submission" date="2016-10" db="EMBL/GenBank/DDBJ databases">
        <authorList>
            <person name="de Groot N.N."/>
        </authorList>
    </citation>
    <scope>NUCLEOTIDE SEQUENCE [LARGE SCALE GENOMIC DNA]</scope>
    <source>
        <strain evidence="2 3">DSM 11363</strain>
    </source>
</reference>
<evidence type="ECO:0000313" key="3">
    <source>
        <dbReference type="Proteomes" id="UP000182332"/>
    </source>
</evidence>
<evidence type="ECO:0000313" key="2">
    <source>
        <dbReference type="EMBL" id="SEU00099.1"/>
    </source>
</evidence>
<evidence type="ECO:0000256" key="1">
    <source>
        <dbReference type="SAM" id="Coils"/>
    </source>
</evidence>
<dbReference type="Pfam" id="PF05045">
    <property type="entry name" value="RgpF"/>
    <property type="match status" value="1"/>
</dbReference>
<gene>
    <name evidence="2" type="ORF">SAMN05216197_1419</name>
</gene>
<proteinExistence type="predicted"/>
<dbReference type="InterPro" id="IPR007739">
    <property type="entry name" value="RgpF"/>
</dbReference>